<name>A0ACC1PIK7_9PEZI</name>
<reference evidence="1" key="1">
    <citation type="submission" date="2022-10" db="EMBL/GenBank/DDBJ databases">
        <title>Genome Sequence of Xylaria curta.</title>
        <authorList>
            <person name="Buettner E."/>
        </authorList>
    </citation>
    <scope>NUCLEOTIDE SEQUENCE</scope>
    <source>
        <strain evidence="1">Babe10</strain>
    </source>
</reference>
<proteinExistence type="predicted"/>
<dbReference type="EMBL" id="JAPDGR010000264">
    <property type="protein sequence ID" value="KAJ2992504.1"/>
    <property type="molecule type" value="Genomic_DNA"/>
</dbReference>
<evidence type="ECO:0000313" key="2">
    <source>
        <dbReference type="Proteomes" id="UP001143856"/>
    </source>
</evidence>
<gene>
    <name evidence="1" type="ORF">NUW58_g2149</name>
</gene>
<accession>A0ACC1PIK7</accession>
<comment type="caution">
    <text evidence="1">The sequence shown here is derived from an EMBL/GenBank/DDBJ whole genome shotgun (WGS) entry which is preliminary data.</text>
</comment>
<keyword evidence="2" id="KW-1185">Reference proteome</keyword>
<evidence type="ECO:0000313" key="1">
    <source>
        <dbReference type="EMBL" id="KAJ2992504.1"/>
    </source>
</evidence>
<dbReference type="Proteomes" id="UP001143856">
    <property type="component" value="Unassembled WGS sequence"/>
</dbReference>
<sequence length="362" mass="39799">MFAPLLPPLLPPYWGCLSGFARLVIYANSQNDEGRGSDANEPSAPSPPKQLTREDYTVGWLAMSYIDQAAAIAMLDETHSQLEMDPGNIRNYRYGEIGGHNIVITSLDWEGCKATNAASIADDVYHTFPSLRMMFMVGVASGVPGDVDVRLGDVVVGTSVIEYVGLSAYPDEDSIGITGVSVIPPMLLRWGIQEMEALDEMDPHQVPSIIRRTVHEIGQKNPHIQQYSCRDSLQDLLFESTYKHTKPGKACDECDRSHLVERTPREDDCPVIHYGRIGTSSTIVENAGLRDKLAQLKPALCLESGNGRAIDFFKALMVCSIGDYADSHKNPEWEQYAAATAAAYTKVYLGQLPLSLTKTIES</sequence>
<protein>
    <submittedName>
        <fullName evidence="1">Uncharacterized protein</fullName>
    </submittedName>
</protein>
<organism evidence="1 2">
    <name type="scientific">Xylaria curta</name>
    <dbReference type="NCBI Taxonomy" id="42375"/>
    <lineage>
        <taxon>Eukaryota</taxon>
        <taxon>Fungi</taxon>
        <taxon>Dikarya</taxon>
        <taxon>Ascomycota</taxon>
        <taxon>Pezizomycotina</taxon>
        <taxon>Sordariomycetes</taxon>
        <taxon>Xylariomycetidae</taxon>
        <taxon>Xylariales</taxon>
        <taxon>Xylariaceae</taxon>
        <taxon>Xylaria</taxon>
    </lineage>
</organism>